<evidence type="ECO:0000259" key="1">
    <source>
        <dbReference type="Pfam" id="PF20209"/>
    </source>
</evidence>
<evidence type="ECO:0000313" key="2">
    <source>
        <dbReference type="EMBL" id="KAE9401654.1"/>
    </source>
</evidence>
<dbReference type="AlphaFoldDB" id="A0A6A4HXW9"/>
<evidence type="ECO:0000313" key="3">
    <source>
        <dbReference type="Proteomes" id="UP000799118"/>
    </source>
</evidence>
<name>A0A6A4HXW9_9AGAR</name>
<dbReference type="OrthoDB" id="3221862at2759"/>
<accession>A0A6A4HXW9</accession>
<gene>
    <name evidence="2" type="ORF">BT96DRAFT_956435</name>
</gene>
<feature type="domain" description="DUF6570" evidence="1">
    <location>
        <begin position="5"/>
        <end position="83"/>
    </location>
</feature>
<proteinExistence type="predicted"/>
<reference evidence="2" key="1">
    <citation type="journal article" date="2019" name="Environ. Microbiol.">
        <title>Fungal ecological strategies reflected in gene transcription - a case study of two litter decomposers.</title>
        <authorList>
            <person name="Barbi F."/>
            <person name="Kohler A."/>
            <person name="Barry K."/>
            <person name="Baskaran P."/>
            <person name="Daum C."/>
            <person name="Fauchery L."/>
            <person name="Ihrmark K."/>
            <person name="Kuo A."/>
            <person name="LaButti K."/>
            <person name="Lipzen A."/>
            <person name="Morin E."/>
            <person name="Grigoriev I.V."/>
            <person name="Henrissat B."/>
            <person name="Lindahl B."/>
            <person name="Martin F."/>
        </authorList>
    </citation>
    <scope>NUCLEOTIDE SEQUENCE</scope>
    <source>
        <strain evidence="2">JB14</strain>
    </source>
</reference>
<dbReference type="InterPro" id="IPR046700">
    <property type="entry name" value="DUF6570"/>
</dbReference>
<protein>
    <recommendedName>
        <fullName evidence="1">DUF6570 domain-containing protein</fullName>
    </recommendedName>
</protein>
<dbReference type="Pfam" id="PF20209">
    <property type="entry name" value="DUF6570"/>
    <property type="match status" value="1"/>
</dbReference>
<dbReference type="Proteomes" id="UP000799118">
    <property type="component" value="Unassembled WGS sequence"/>
</dbReference>
<sequence>MHMASKLIANAVIFANPTAELYQFLPPPIEELDDIIAVIFTGPCEPQPSDLRHSPFFVRNQKIYEALEWLKLNHSDYTDLDMNVAKATLKRYPVEGVPVTMEYEISESNKIPKAVGLDDKDEEDGTEEGCCPFRVHGLTETKVKNMSHKEMKVEAMQYLKEGGKMLVIEHCAEMESIYNNPQLYPKFFPWLLPYGRGGIGCKAPEDLSYVDHIRHLLLYHDKRFHLNSH</sequence>
<dbReference type="EMBL" id="ML769443">
    <property type="protein sequence ID" value="KAE9401654.1"/>
    <property type="molecule type" value="Genomic_DNA"/>
</dbReference>
<keyword evidence="3" id="KW-1185">Reference proteome</keyword>
<organism evidence="2 3">
    <name type="scientific">Gymnopus androsaceus JB14</name>
    <dbReference type="NCBI Taxonomy" id="1447944"/>
    <lineage>
        <taxon>Eukaryota</taxon>
        <taxon>Fungi</taxon>
        <taxon>Dikarya</taxon>
        <taxon>Basidiomycota</taxon>
        <taxon>Agaricomycotina</taxon>
        <taxon>Agaricomycetes</taxon>
        <taxon>Agaricomycetidae</taxon>
        <taxon>Agaricales</taxon>
        <taxon>Marasmiineae</taxon>
        <taxon>Omphalotaceae</taxon>
        <taxon>Gymnopus</taxon>
    </lineage>
</organism>